<gene>
    <name evidence="3" type="ORF">GO499_14690</name>
</gene>
<evidence type="ECO:0000259" key="2">
    <source>
        <dbReference type="Pfam" id="PF00582"/>
    </source>
</evidence>
<dbReference type="Proteomes" id="UP000464495">
    <property type="component" value="Chromosome"/>
</dbReference>
<dbReference type="CDD" id="cd00293">
    <property type="entry name" value="USP-like"/>
    <property type="match status" value="1"/>
</dbReference>
<dbReference type="SUPFAM" id="SSF52402">
    <property type="entry name" value="Adenine nucleotide alpha hydrolases-like"/>
    <property type="match status" value="1"/>
</dbReference>
<comment type="similarity">
    <text evidence="1">Belongs to the universal stress protein A family.</text>
</comment>
<keyword evidence="4" id="KW-1185">Reference proteome</keyword>
<dbReference type="PANTHER" id="PTHR46268">
    <property type="entry name" value="STRESS RESPONSE PROTEIN NHAX"/>
    <property type="match status" value="1"/>
</dbReference>
<dbReference type="Pfam" id="PF00582">
    <property type="entry name" value="Usp"/>
    <property type="match status" value="1"/>
</dbReference>
<dbReference type="KEGG" id="amaq:GO499_14690"/>
<evidence type="ECO:0000256" key="1">
    <source>
        <dbReference type="ARBA" id="ARBA00008791"/>
    </source>
</evidence>
<reference evidence="3 4" key="1">
    <citation type="submission" date="2019-12" db="EMBL/GenBank/DDBJ databases">
        <title>Complete genome sequence of Algicella marina strain 9Alg 56(T) isolated from the red alga Tichocarpus crinitus.</title>
        <authorList>
            <person name="Kim S.-G."/>
            <person name="Nedashkovskaya O.I."/>
        </authorList>
    </citation>
    <scope>NUCLEOTIDE SEQUENCE [LARGE SCALE GENOMIC DNA]</scope>
    <source>
        <strain evidence="3 4">9Alg 56</strain>
    </source>
</reference>
<evidence type="ECO:0000313" key="3">
    <source>
        <dbReference type="EMBL" id="QHQ36334.1"/>
    </source>
</evidence>
<evidence type="ECO:0000313" key="4">
    <source>
        <dbReference type="Proteomes" id="UP000464495"/>
    </source>
</evidence>
<dbReference type="AlphaFoldDB" id="A0A6P1T089"/>
<organism evidence="3 4">
    <name type="scientific">Algicella marina</name>
    <dbReference type="NCBI Taxonomy" id="2683284"/>
    <lineage>
        <taxon>Bacteria</taxon>
        <taxon>Pseudomonadati</taxon>
        <taxon>Pseudomonadota</taxon>
        <taxon>Alphaproteobacteria</taxon>
        <taxon>Rhodobacterales</taxon>
        <taxon>Paracoccaceae</taxon>
        <taxon>Algicella</taxon>
    </lineage>
</organism>
<dbReference type="PRINTS" id="PR01438">
    <property type="entry name" value="UNVRSLSTRESS"/>
</dbReference>
<feature type="domain" description="UspA" evidence="2">
    <location>
        <begin position="1"/>
        <end position="144"/>
    </location>
</feature>
<sequence>MSSKIVVGIDGDGSGERAVAYATKLAKLIGSCEVILVYVIEWSPYKFQTAEENALRHKRREEEIELATTRVVAPAVKSVEAEGLTVRGIVRHGDVASLIDKVAQDERADQIVVGRSSEGGFAQRLFGTATASLVMHASVPVTVVG</sequence>
<dbReference type="InterPro" id="IPR006015">
    <property type="entry name" value="Universal_stress_UspA"/>
</dbReference>
<dbReference type="InterPro" id="IPR006016">
    <property type="entry name" value="UspA"/>
</dbReference>
<accession>A0A6P1T089</accession>
<dbReference type="Gene3D" id="3.40.50.620">
    <property type="entry name" value="HUPs"/>
    <property type="match status" value="1"/>
</dbReference>
<dbReference type="RefSeq" id="WP_161862881.1">
    <property type="nucleotide sequence ID" value="NZ_CP046620.1"/>
</dbReference>
<name>A0A6P1T089_9RHOB</name>
<proteinExistence type="inferred from homology"/>
<dbReference type="EMBL" id="CP046620">
    <property type="protein sequence ID" value="QHQ36334.1"/>
    <property type="molecule type" value="Genomic_DNA"/>
</dbReference>
<protein>
    <submittedName>
        <fullName evidence="3">Universal stress protein</fullName>
    </submittedName>
</protein>
<dbReference type="PANTHER" id="PTHR46268:SF6">
    <property type="entry name" value="UNIVERSAL STRESS PROTEIN UP12"/>
    <property type="match status" value="1"/>
</dbReference>
<dbReference type="InterPro" id="IPR014729">
    <property type="entry name" value="Rossmann-like_a/b/a_fold"/>
</dbReference>